<dbReference type="GO" id="GO:0003924">
    <property type="term" value="F:GTPase activity"/>
    <property type="evidence" value="ECO:0007669"/>
    <property type="project" value="UniProtKB-UniRule"/>
</dbReference>
<dbReference type="PROSITE" id="PS51722">
    <property type="entry name" value="G_TR_2"/>
    <property type="match status" value="1"/>
</dbReference>
<dbReference type="GO" id="GO:0000027">
    <property type="term" value="P:ribosomal large subunit assembly"/>
    <property type="evidence" value="ECO:0007669"/>
    <property type="project" value="UniProtKB-UniRule"/>
</dbReference>
<comment type="similarity">
    <text evidence="4">Belongs to the TRAFAC class translation factor GTPase superfamily. Classic translation factor GTPase family. BipA subfamily.</text>
</comment>
<comment type="caution">
    <text evidence="6">The sequence shown here is derived from an EMBL/GenBank/DDBJ whole genome shotgun (WGS) entry which is preliminary data.</text>
</comment>
<evidence type="ECO:0000256" key="2">
    <source>
        <dbReference type="ARBA" id="ARBA00023134"/>
    </source>
</evidence>
<comment type="function">
    <text evidence="4">A 50S ribosomal subunit assembly protein with GTPase activity, required for 50S subunit assembly at low temperatures, may also play a role in translation. Binds GTP and analogs. Binds the 70S ribosome between the 30S and 50S subunits, in a similar position as ribosome-bound EF-G; it contacts a number of ribosomal proteins, both rRNAs and the A-site tRNA.</text>
</comment>
<feature type="binding site" evidence="4">
    <location>
        <begin position="17"/>
        <end position="22"/>
    </location>
    <ligand>
        <name>GTP</name>
        <dbReference type="ChEBI" id="CHEBI:37565"/>
    </ligand>
</feature>
<accession>A0A929QSV7</accession>
<evidence type="ECO:0000256" key="1">
    <source>
        <dbReference type="ARBA" id="ARBA00022741"/>
    </source>
</evidence>
<dbReference type="CDD" id="cd01891">
    <property type="entry name" value="TypA_BipA"/>
    <property type="match status" value="1"/>
</dbReference>
<gene>
    <name evidence="6" type="primary">typA</name>
    <name evidence="4" type="synonym">bipA</name>
    <name evidence="6" type="ORF">HXK00_05760</name>
</gene>
<comment type="catalytic activity">
    <reaction evidence="3 4">
        <text>GTP + H2O = GDP + phosphate + H(+)</text>
        <dbReference type="Rhea" id="RHEA:19669"/>
        <dbReference type="ChEBI" id="CHEBI:15377"/>
        <dbReference type="ChEBI" id="CHEBI:15378"/>
        <dbReference type="ChEBI" id="CHEBI:37565"/>
        <dbReference type="ChEBI" id="CHEBI:43474"/>
        <dbReference type="ChEBI" id="CHEBI:58189"/>
    </reaction>
</comment>
<dbReference type="HAMAP" id="MF_00849">
    <property type="entry name" value="BipA"/>
    <property type="match status" value="1"/>
</dbReference>
<reference evidence="6" key="1">
    <citation type="submission" date="2020-04" db="EMBL/GenBank/DDBJ databases">
        <title>Deep metagenomics examines the oral microbiome during advanced dental caries in children, revealing novel taxa and co-occurrences with host molecules.</title>
        <authorList>
            <person name="Baker J.L."/>
            <person name="Morton J.T."/>
            <person name="Dinis M."/>
            <person name="Alvarez R."/>
            <person name="Tran N.C."/>
            <person name="Knight R."/>
            <person name="Edlund A."/>
        </authorList>
    </citation>
    <scope>NUCLEOTIDE SEQUENCE</scope>
    <source>
        <strain evidence="6">JCVI_23_bin.16</strain>
    </source>
</reference>
<keyword evidence="4" id="KW-0820">tRNA-binding</keyword>
<feature type="domain" description="Tr-type G" evidence="5">
    <location>
        <begin position="5"/>
        <end position="202"/>
    </location>
</feature>
<comment type="subunit">
    <text evidence="4">Monomer.</text>
</comment>
<dbReference type="InterPro" id="IPR004161">
    <property type="entry name" value="EFTu-like_2"/>
</dbReference>
<sequence length="611" mass="68036">MNTRNDIRNIAIIAHVDHGKTTLVDELLKQSNTLDERAKLDERAMDSNDIEKERGITILAKNTAVDYKGTRINILDTPGHADFGGEVERIMKMVDGVILVVDAYEGTMPQTRFVLKKALEQHLVPIVVVNKIDKPSARPEEVVDEVLELFIELGADDDQLEFPVVYASALNGTSSLSDNPADQEPSMDAIFDSVIEHVPAPVDNSDQPLQFQVSLLDYNEYVGRIGIGRIFRGKMKVGDNVTLMKVDGTSKNFRITKMFGFFGLNRVEINEAKAGDLIALSGMEDIFVGETVADAANPEALPILHIDEPTLQMTFLTNNSPFAGKEGKYVTSRNLQDRLMQELQTDVSLRVDPTDSPDAFIVSGRGELHLAILIENMRRQGYEFQVSRPKVILKEIDGKTCEPFERVQIDTPEEYMGAIIEALGQRKAEMADMVTTGNGQIRMVFSVPARGLIGFSTEFLSMTRGYGIMNHSFDDYQPVIDSNIGNRRNGALVALEAGQATTYGIMNLEDRGTIFVNPGTEVYGGMIIGEHNRENDLTVNITKAKQLTNIRSATKDQTAVIKRPRILTLEESLEFMDDDEYCEVTPESVRLRKQILDKGARERETKKAKKA</sequence>
<keyword evidence="4" id="KW-0694">RNA-binding</keyword>
<dbReference type="CDD" id="cd03710">
    <property type="entry name" value="BipA_TypA_C"/>
    <property type="match status" value="1"/>
</dbReference>
<dbReference type="Pfam" id="PF00679">
    <property type="entry name" value="EFG_C"/>
    <property type="match status" value="1"/>
</dbReference>
<dbReference type="InterPro" id="IPR047042">
    <property type="entry name" value="BipA_II"/>
</dbReference>
<dbReference type="GO" id="GO:1990904">
    <property type="term" value="C:ribonucleoprotein complex"/>
    <property type="evidence" value="ECO:0007669"/>
    <property type="project" value="TreeGrafter"/>
</dbReference>
<dbReference type="Pfam" id="PF03144">
    <property type="entry name" value="GTP_EFTU_D2"/>
    <property type="match status" value="1"/>
</dbReference>
<dbReference type="InterPro" id="IPR047041">
    <property type="entry name" value="BipA_GTP-bd_dom"/>
</dbReference>
<dbReference type="InterPro" id="IPR000640">
    <property type="entry name" value="EFG_V-like"/>
</dbReference>
<dbReference type="GO" id="GO:0010467">
    <property type="term" value="P:gene expression"/>
    <property type="evidence" value="ECO:0007669"/>
    <property type="project" value="UniProtKB-ARBA"/>
</dbReference>
<dbReference type="EMBL" id="JABZFV010000137">
    <property type="protein sequence ID" value="MBF0935133.1"/>
    <property type="molecule type" value="Genomic_DNA"/>
</dbReference>
<dbReference type="SUPFAM" id="SSF50447">
    <property type="entry name" value="Translation proteins"/>
    <property type="match status" value="1"/>
</dbReference>
<dbReference type="InterPro" id="IPR031157">
    <property type="entry name" value="G_TR_CS"/>
</dbReference>
<dbReference type="CDD" id="cd03691">
    <property type="entry name" value="BipA_TypA_II"/>
    <property type="match status" value="1"/>
</dbReference>
<dbReference type="PRINTS" id="PR00315">
    <property type="entry name" value="ELONGATNFCT"/>
</dbReference>
<dbReference type="GO" id="GO:0019843">
    <property type="term" value="F:rRNA binding"/>
    <property type="evidence" value="ECO:0007669"/>
    <property type="project" value="UniProtKB-KW"/>
</dbReference>
<evidence type="ECO:0000313" key="6">
    <source>
        <dbReference type="EMBL" id="MBF0935133.1"/>
    </source>
</evidence>
<dbReference type="CDD" id="cd16263">
    <property type="entry name" value="BipA_III"/>
    <property type="match status" value="1"/>
</dbReference>
<protein>
    <recommendedName>
        <fullName evidence="4">Large ribosomal subunit assembly factor BipA</fullName>
        <ecNumber evidence="4">3.6.5.-</ecNumber>
    </recommendedName>
    <alternativeName>
        <fullName evidence="4">GTP-binding protein BipA</fullName>
    </alternativeName>
</protein>
<proteinExistence type="inferred from homology"/>
<dbReference type="EC" id="3.6.5.-" evidence="4"/>
<keyword evidence="4" id="KW-0963">Cytoplasm</keyword>
<dbReference type="PANTHER" id="PTHR42908">
    <property type="entry name" value="TRANSLATION ELONGATION FACTOR-RELATED"/>
    <property type="match status" value="1"/>
</dbReference>
<dbReference type="FunFam" id="3.30.70.870:FF:000003">
    <property type="entry name" value="GTP-binding protein TypA"/>
    <property type="match status" value="1"/>
</dbReference>
<dbReference type="Gene3D" id="2.40.50.250">
    <property type="entry name" value="bipa protein"/>
    <property type="match status" value="1"/>
</dbReference>
<keyword evidence="4" id="KW-0690">Ribosome biogenesis</keyword>
<dbReference type="Pfam" id="PF00009">
    <property type="entry name" value="GTP_EFTU"/>
    <property type="match status" value="1"/>
</dbReference>
<dbReference type="AlphaFoldDB" id="A0A929QSV7"/>
<name>A0A929QSV7_ABIDE</name>
<comment type="subcellular location">
    <subcellularLocation>
        <location evidence="4">Cytoplasm</location>
    </subcellularLocation>
    <text evidence="4">Binds to ribosomes.</text>
</comment>
<dbReference type="InterPro" id="IPR027417">
    <property type="entry name" value="P-loop_NTPase"/>
</dbReference>
<dbReference type="PROSITE" id="PS00301">
    <property type="entry name" value="G_TR_1"/>
    <property type="match status" value="1"/>
</dbReference>
<dbReference type="InterPro" id="IPR048876">
    <property type="entry name" value="BipA_C"/>
</dbReference>
<dbReference type="InterPro" id="IPR035647">
    <property type="entry name" value="EFG_III/V"/>
</dbReference>
<dbReference type="GO" id="GO:0005525">
    <property type="term" value="F:GTP binding"/>
    <property type="evidence" value="ECO:0007669"/>
    <property type="project" value="UniProtKB-UniRule"/>
</dbReference>
<dbReference type="FunFam" id="3.40.50.300:FF:000055">
    <property type="entry name" value="GTP-binding protein TypA"/>
    <property type="match status" value="1"/>
</dbReference>
<dbReference type="InterPro" id="IPR047043">
    <property type="entry name" value="BipA_III"/>
</dbReference>
<keyword evidence="2 4" id="KW-0342">GTP-binding</keyword>
<dbReference type="GO" id="GO:0005829">
    <property type="term" value="C:cytosol"/>
    <property type="evidence" value="ECO:0007669"/>
    <property type="project" value="TreeGrafter"/>
</dbReference>
<dbReference type="Gene3D" id="3.40.50.300">
    <property type="entry name" value="P-loop containing nucleotide triphosphate hydrolases"/>
    <property type="match status" value="1"/>
</dbReference>
<dbReference type="SMART" id="SM00838">
    <property type="entry name" value="EFG_C"/>
    <property type="match status" value="1"/>
</dbReference>
<dbReference type="NCBIfam" id="TIGR01394">
    <property type="entry name" value="TypA_BipA"/>
    <property type="match status" value="1"/>
</dbReference>
<dbReference type="InterPro" id="IPR009000">
    <property type="entry name" value="Transl_B-barrel_sf"/>
</dbReference>
<dbReference type="Pfam" id="PF21018">
    <property type="entry name" value="BipA_C"/>
    <property type="match status" value="1"/>
</dbReference>
<dbReference type="Gene3D" id="3.30.70.240">
    <property type="match status" value="1"/>
</dbReference>
<dbReference type="FunFam" id="3.30.70.240:FF:000002">
    <property type="entry name" value="GTP-binding protein TypA"/>
    <property type="match status" value="1"/>
</dbReference>
<dbReference type="Gene3D" id="3.30.70.870">
    <property type="entry name" value="Elongation Factor G (Translational Gtpase), domain 3"/>
    <property type="match status" value="1"/>
</dbReference>
<evidence type="ECO:0000259" key="5">
    <source>
        <dbReference type="PROSITE" id="PS51722"/>
    </source>
</evidence>
<dbReference type="Gene3D" id="2.40.30.10">
    <property type="entry name" value="Translation factors"/>
    <property type="match status" value="1"/>
</dbReference>
<dbReference type="InterPro" id="IPR035651">
    <property type="entry name" value="BipA_V"/>
</dbReference>
<evidence type="ECO:0000256" key="4">
    <source>
        <dbReference type="HAMAP-Rule" id="MF_00849"/>
    </source>
</evidence>
<dbReference type="GO" id="GO:0043022">
    <property type="term" value="F:ribosome binding"/>
    <property type="evidence" value="ECO:0007669"/>
    <property type="project" value="UniProtKB-UniRule"/>
</dbReference>
<dbReference type="InterPro" id="IPR006298">
    <property type="entry name" value="BipA"/>
</dbReference>
<dbReference type="SUPFAM" id="SSF54980">
    <property type="entry name" value="EF-G C-terminal domain-like"/>
    <property type="match status" value="2"/>
</dbReference>
<dbReference type="FunFam" id="2.40.50.250:FF:000001">
    <property type="entry name" value="GTP-binding protein TypA"/>
    <property type="match status" value="1"/>
</dbReference>
<dbReference type="GO" id="GO:0000049">
    <property type="term" value="F:tRNA binding"/>
    <property type="evidence" value="ECO:0007669"/>
    <property type="project" value="UniProtKB-KW"/>
</dbReference>
<dbReference type="SUPFAM" id="SSF52540">
    <property type="entry name" value="P-loop containing nucleoside triphosphate hydrolases"/>
    <property type="match status" value="1"/>
</dbReference>
<dbReference type="InterPro" id="IPR042116">
    <property type="entry name" value="TypA/BipA_C"/>
</dbReference>
<dbReference type="InterPro" id="IPR005225">
    <property type="entry name" value="Small_GTP-bd"/>
</dbReference>
<dbReference type="NCBIfam" id="TIGR00231">
    <property type="entry name" value="small_GTP"/>
    <property type="match status" value="1"/>
</dbReference>
<evidence type="ECO:0000256" key="3">
    <source>
        <dbReference type="ARBA" id="ARBA00048548"/>
    </source>
</evidence>
<organism evidence="6 7">
    <name type="scientific">Abiotrophia defectiva</name>
    <name type="common">Streptococcus defectivus</name>
    <dbReference type="NCBI Taxonomy" id="46125"/>
    <lineage>
        <taxon>Bacteria</taxon>
        <taxon>Bacillati</taxon>
        <taxon>Bacillota</taxon>
        <taxon>Bacilli</taxon>
        <taxon>Lactobacillales</taxon>
        <taxon>Aerococcaceae</taxon>
        <taxon>Abiotrophia</taxon>
    </lineage>
</organism>
<keyword evidence="4" id="KW-0378">Hydrolase</keyword>
<dbReference type="FunFam" id="2.40.30.10:FF:000016">
    <property type="entry name" value="GTP-binding protein TypA"/>
    <property type="match status" value="1"/>
</dbReference>
<keyword evidence="4" id="KW-0699">rRNA-binding</keyword>
<dbReference type="InterPro" id="IPR000795">
    <property type="entry name" value="T_Tr_GTP-bd_dom"/>
</dbReference>
<evidence type="ECO:0000313" key="7">
    <source>
        <dbReference type="Proteomes" id="UP000757900"/>
    </source>
</evidence>
<dbReference type="PANTHER" id="PTHR42908:SF8">
    <property type="entry name" value="TR-TYPE G DOMAIN-CONTAINING PROTEIN"/>
    <property type="match status" value="1"/>
</dbReference>
<dbReference type="GO" id="GO:0009409">
    <property type="term" value="P:response to cold"/>
    <property type="evidence" value="ECO:0007669"/>
    <property type="project" value="UniProtKB-ARBA"/>
</dbReference>
<keyword evidence="1 4" id="KW-0547">Nucleotide-binding</keyword>
<dbReference type="Proteomes" id="UP000757900">
    <property type="component" value="Unassembled WGS sequence"/>
</dbReference>
<feature type="binding site" evidence="4">
    <location>
        <begin position="130"/>
        <end position="133"/>
    </location>
    <ligand>
        <name>GTP</name>
        <dbReference type="ChEBI" id="CHEBI:37565"/>
    </ligand>
</feature>